<dbReference type="Gene3D" id="3.10.450.50">
    <property type="match status" value="1"/>
</dbReference>
<evidence type="ECO:0000259" key="1">
    <source>
        <dbReference type="Pfam" id="PF12680"/>
    </source>
</evidence>
<evidence type="ECO:0000313" key="3">
    <source>
        <dbReference type="Proteomes" id="UP000249467"/>
    </source>
</evidence>
<dbReference type="EMBL" id="QBML01000017">
    <property type="protein sequence ID" value="PZO39632.1"/>
    <property type="molecule type" value="Genomic_DNA"/>
</dbReference>
<dbReference type="Pfam" id="PF12680">
    <property type="entry name" value="SnoaL_2"/>
    <property type="match status" value="1"/>
</dbReference>
<proteinExistence type="predicted"/>
<evidence type="ECO:0000313" key="2">
    <source>
        <dbReference type="EMBL" id="PZO39632.1"/>
    </source>
</evidence>
<name>A0A2W4W589_9CYAN</name>
<accession>A0A2W4W589</accession>
<dbReference type="InterPro" id="IPR037401">
    <property type="entry name" value="SnoaL-like"/>
</dbReference>
<organism evidence="2 3">
    <name type="scientific">Pseudanabaena frigida</name>
    <dbReference type="NCBI Taxonomy" id="945775"/>
    <lineage>
        <taxon>Bacteria</taxon>
        <taxon>Bacillati</taxon>
        <taxon>Cyanobacteriota</taxon>
        <taxon>Cyanophyceae</taxon>
        <taxon>Pseudanabaenales</taxon>
        <taxon>Pseudanabaenaceae</taxon>
        <taxon>Pseudanabaena</taxon>
    </lineage>
</organism>
<dbReference type="SUPFAM" id="SSF54427">
    <property type="entry name" value="NTF2-like"/>
    <property type="match status" value="1"/>
</dbReference>
<protein>
    <submittedName>
        <fullName evidence="2">Nuclear transport factor 2 family protein</fullName>
    </submittedName>
</protein>
<dbReference type="AlphaFoldDB" id="A0A2W4W589"/>
<dbReference type="InterPro" id="IPR032710">
    <property type="entry name" value="NTF2-like_dom_sf"/>
</dbReference>
<sequence>MLTEIQAKSFAEHWLKAWNSLNLDEIMSHYSDDVVLISPIAAKLLNAPSGKAIGKKALREYFQKGLEAYPDLKFELVDVMWGISSVVLYYINQKGTKSGEFMEIDANGKVTKVIANYN</sequence>
<dbReference type="Proteomes" id="UP000249467">
    <property type="component" value="Unassembled WGS sequence"/>
</dbReference>
<reference evidence="2 3" key="1">
    <citation type="submission" date="2018-04" db="EMBL/GenBank/DDBJ databases">
        <authorList>
            <person name="Go L.Y."/>
            <person name="Mitchell J.A."/>
        </authorList>
    </citation>
    <scope>NUCLEOTIDE SEQUENCE [LARGE SCALE GENOMIC DNA]</scope>
    <source>
        <strain evidence="2">ULC066bin1</strain>
    </source>
</reference>
<gene>
    <name evidence="2" type="ORF">DCF19_13695</name>
</gene>
<comment type="caution">
    <text evidence="2">The sequence shown here is derived from an EMBL/GenBank/DDBJ whole genome shotgun (WGS) entry which is preliminary data.</text>
</comment>
<reference evidence="2 3" key="2">
    <citation type="submission" date="2018-06" db="EMBL/GenBank/DDBJ databases">
        <title>Metagenomic assembly of (sub)arctic Cyanobacteria and their associated microbiome from non-axenic cultures.</title>
        <authorList>
            <person name="Baurain D."/>
        </authorList>
    </citation>
    <scope>NUCLEOTIDE SEQUENCE [LARGE SCALE GENOMIC DNA]</scope>
    <source>
        <strain evidence="2">ULC066bin1</strain>
    </source>
</reference>
<feature type="domain" description="SnoaL-like" evidence="1">
    <location>
        <begin position="12"/>
        <end position="82"/>
    </location>
</feature>